<dbReference type="HOGENOM" id="CLU_1120479_0_0_1"/>
<accession>W3XF38</accession>
<evidence type="ECO:0000313" key="2">
    <source>
        <dbReference type="EMBL" id="ETS84655.1"/>
    </source>
</evidence>
<dbReference type="KEGG" id="pfy:PFICI_02680"/>
<proteinExistence type="predicted"/>
<dbReference type="GeneID" id="19267693"/>
<evidence type="ECO:0000313" key="3">
    <source>
        <dbReference type="Proteomes" id="UP000030651"/>
    </source>
</evidence>
<gene>
    <name evidence="2" type="ORF">PFICI_02680</name>
</gene>
<organism evidence="2 3">
    <name type="scientific">Pestalotiopsis fici (strain W106-1 / CGMCC3.15140)</name>
    <dbReference type="NCBI Taxonomy" id="1229662"/>
    <lineage>
        <taxon>Eukaryota</taxon>
        <taxon>Fungi</taxon>
        <taxon>Dikarya</taxon>
        <taxon>Ascomycota</taxon>
        <taxon>Pezizomycotina</taxon>
        <taxon>Sordariomycetes</taxon>
        <taxon>Xylariomycetidae</taxon>
        <taxon>Amphisphaeriales</taxon>
        <taxon>Sporocadaceae</taxon>
        <taxon>Pestalotiopsis</taxon>
    </lineage>
</organism>
<sequence>MRYRGNYGIKDLRRDLDGGLGWAHTTESIPTVREAKIKGSFRHTSSQDKTDPKKVVTTSFFKSRGGKLATCHAHGDGTWSIAFTSLGQEELGKHNVAAVGVELDVNVRVEIKEDGLYHHGEMKNKPSACRGHVSLNNDEAHRIHQASDEKETESTISGAKVIAVSSPSEKSGSYERNHTRADIKARPTSHYYRGRPQLSEEQQHLASELANEGLTKKDERLIFQRLKTLPWEEQERILQHSKVLKSKS</sequence>
<dbReference type="RefSeq" id="XP_007829452.1">
    <property type="nucleotide sequence ID" value="XM_007831261.1"/>
</dbReference>
<evidence type="ECO:0000256" key="1">
    <source>
        <dbReference type="SAM" id="MobiDB-lite"/>
    </source>
</evidence>
<feature type="region of interest" description="Disordered" evidence="1">
    <location>
        <begin position="163"/>
        <end position="194"/>
    </location>
</feature>
<protein>
    <submittedName>
        <fullName evidence="2">Uncharacterized protein</fullName>
    </submittedName>
</protein>
<feature type="compositionally biased region" description="Basic and acidic residues" evidence="1">
    <location>
        <begin position="172"/>
        <end position="185"/>
    </location>
</feature>
<name>W3XF38_PESFW</name>
<dbReference type="AlphaFoldDB" id="W3XF38"/>
<reference evidence="3" key="1">
    <citation type="journal article" date="2015" name="BMC Genomics">
        <title>Genomic and transcriptomic analysis of the endophytic fungus Pestalotiopsis fici reveals its lifestyle and high potential for synthesis of natural products.</title>
        <authorList>
            <person name="Wang X."/>
            <person name="Zhang X."/>
            <person name="Liu L."/>
            <person name="Xiang M."/>
            <person name="Wang W."/>
            <person name="Sun X."/>
            <person name="Che Y."/>
            <person name="Guo L."/>
            <person name="Liu G."/>
            <person name="Guo L."/>
            <person name="Wang C."/>
            <person name="Yin W.B."/>
            <person name="Stadler M."/>
            <person name="Zhang X."/>
            <person name="Liu X."/>
        </authorList>
    </citation>
    <scope>NUCLEOTIDE SEQUENCE [LARGE SCALE GENOMIC DNA]</scope>
    <source>
        <strain evidence="3">W106-1 / CGMCC3.15140</strain>
    </source>
</reference>
<dbReference type="Proteomes" id="UP000030651">
    <property type="component" value="Unassembled WGS sequence"/>
</dbReference>
<dbReference type="InParanoid" id="W3XF38"/>
<keyword evidence="3" id="KW-1185">Reference proteome</keyword>
<dbReference type="OrthoDB" id="4757768at2759"/>
<dbReference type="EMBL" id="KI912110">
    <property type="protein sequence ID" value="ETS84655.1"/>
    <property type="molecule type" value="Genomic_DNA"/>
</dbReference>